<dbReference type="RefSeq" id="WP_005020060.1">
    <property type="nucleotide sequence ID" value="NZ_JFZZ01000045.1"/>
</dbReference>
<feature type="transmembrane region" description="Helical" evidence="1">
    <location>
        <begin position="67"/>
        <end position="92"/>
    </location>
</feature>
<feature type="transmembrane region" description="Helical" evidence="1">
    <location>
        <begin position="38"/>
        <end position="55"/>
    </location>
</feature>
<organism evidence="3 4">
    <name type="scientific">Bordetella holmesii CDC-H585-BH</name>
    <dbReference type="NCBI Taxonomy" id="1331206"/>
    <lineage>
        <taxon>Bacteria</taxon>
        <taxon>Pseudomonadati</taxon>
        <taxon>Pseudomonadota</taxon>
        <taxon>Betaproteobacteria</taxon>
        <taxon>Burkholderiales</taxon>
        <taxon>Alcaligenaceae</taxon>
        <taxon>Bordetella</taxon>
    </lineage>
</organism>
<comment type="caution">
    <text evidence="3">The sequence shown here is derived from an EMBL/GenBank/DDBJ whole genome shotgun (WGS) entry which is preliminary data.</text>
</comment>
<sequence>MSEIDKAGLSVDLKVEDYEAFITHAHTRRELKRKRLRSHLRFAGLMIVGLLLLMVSRTRDAEGHMDWGAAMPAFFQAAVVAAVALVLLSLVFERLIPALARKNVRRAFKRDPENPFLGEHRLDFRPEGVTDAGERASGSLPWDLVREVEETSDYLFLFIAPTQGVIVPKRGQSEQDLRAVRDVLRAHVPRAVLSY</sequence>
<dbReference type="AlphaFoldDB" id="A0A158M674"/>
<keyword evidence="1" id="KW-0812">Transmembrane</keyword>
<dbReference type="Pfam" id="PF14317">
    <property type="entry name" value="YcxB"/>
    <property type="match status" value="1"/>
</dbReference>
<dbReference type="Proteomes" id="UP000026682">
    <property type="component" value="Unassembled WGS sequence"/>
</dbReference>
<feature type="domain" description="YcxB-like C-terminal" evidence="2">
    <location>
        <begin position="124"/>
        <end position="183"/>
    </location>
</feature>
<proteinExistence type="predicted"/>
<reference evidence="3 4" key="1">
    <citation type="submission" date="2014-03" db="EMBL/GenBank/DDBJ databases">
        <title>Genome sequence of Bordetella holmseii.</title>
        <authorList>
            <person name="Harvill E."/>
            <person name="Goodfield L.L."/>
            <person name="Ivanov Y."/>
            <person name="Meyer J.A."/>
            <person name="Newth C."/>
            <person name="Cassiday P."/>
            <person name="Tondella M.L."/>
            <person name="Liao P."/>
            <person name="Zimmerman J."/>
            <person name="Meert K."/>
            <person name="Wessel D."/>
            <person name="Berger J."/>
            <person name="Dean J.M."/>
            <person name="Holubkov R."/>
            <person name="Burr J."/>
            <person name="Liu T."/>
            <person name="Brinkac L.M."/>
            <person name="Sanka R."/>
            <person name="Kim M."/>
            <person name="Losada L."/>
        </authorList>
    </citation>
    <scope>NUCLEOTIDE SEQUENCE [LARGE SCALE GENOMIC DNA]</scope>
    <source>
        <strain evidence="3 4">CDC-H585-BH</strain>
    </source>
</reference>
<dbReference type="InterPro" id="IPR025588">
    <property type="entry name" value="YcxB-like_C"/>
</dbReference>
<keyword evidence="1" id="KW-1133">Transmembrane helix</keyword>
<evidence type="ECO:0000259" key="2">
    <source>
        <dbReference type="Pfam" id="PF14317"/>
    </source>
</evidence>
<dbReference type="STRING" id="35814.BBB42_15065"/>
<dbReference type="EMBL" id="JFZZ01000045">
    <property type="protein sequence ID" value="KAK95978.1"/>
    <property type="molecule type" value="Genomic_DNA"/>
</dbReference>
<name>A0A158M674_9BORD</name>
<accession>A0A158M674</accession>
<evidence type="ECO:0000313" key="4">
    <source>
        <dbReference type="Proteomes" id="UP000026682"/>
    </source>
</evidence>
<evidence type="ECO:0000313" key="3">
    <source>
        <dbReference type="EMBL" id="KAK95978.1"/>
    </source>
</evidence>
<keyword evidence="1" id="KW-0472">Membrane</keyword>
<protein>
    <submittedName>
        <fullName evidence="3">YcxB-like protein</fullName>
    </submittedName>
</protein>
<dbReference type="PATRIC" id="fig|1331206.3.peg.1232"/>
<evidence type="ECO:0000256" key="1">
    <source>
        <dbReference type="SAM" id="Phobius"/>
    </source>
</evidence>
<gene>
    <name evidence="3" type="ORF">L497_2407</name>
</gene>